<evidence type="ECO:0000256" key="2">
    <source>
        <dbReference type="ARBA" id="ARBA00022723"/>
    </source>
</evidence>
<comment type="caution">
    <text evidence="6">The sequence shown here is derived from an EMBL/GenBank/DDBJ whole genome shotgun (WGS) entry which is preliminary data.</text>
</comment>
<dbReference type="EMBL" id="JAVHUY010000078">
    <property type="protein sequence ID" value="MDQ7911322.1"/>
    <property type="molecule type" value="Genomic_DNA"/>
</dbReference>
<dbReference type="SUPFAM" id="SSF102114">
    <property type="entry name" value="Radical SAM enzymes"/>
    <property type="match status" value="1"/>
</dbReference>
<gene>
    <name evidence="6" type="ORF">RB614_43220</name>
</gene>
<keyword evidence="1" id="KW-0949">S-adenosyl-L-methionine</keyword>
<dbReference type="InterPro" id="IPR007197">
    <property type="entry name" value="rSAM"/>
</dbReference>
<keyword evidence="2" id="KW-0479">Metal-binding</keyword>
<dbReference type="InterPro" id="IPR058240">
    <property type="entry name" value="rSAM_sf"/>
</dbReference>
<protein>
    <submittedName>
        <fullName evidence="6">Radical SAM protein</fullName>
    </submittedName>
</protein>
<keyword evidence="3" id="KW-0408">Iron</keyword>
<dbReference type="PANTHER" id="PTHR11228">
    <property type="entry name" value="RADICAL SAM DOMAIN PROTEIN"/>
    <property type="match status" value="1"/>
</dbReference>
<organism evidence="6 7">
    <name type="scientific">Phytohabitans maris</name>
    <dbReference type="NCBI Taxonomy" id="3071409"/>
    <lineage>
        <taxon>Bacteria</taxon>
        <taxon>Bacillati</taxon>
        <taxon>Actinomycetota</taxon>
        <taxon>Actinomycetes</taxon>
        <taxon>Micromonosporales</taxon>
        <taxon>Micromonosporaceae</taxon>
    </lineage>
</organism>
<evidence type="ECO:0000256" key="3">
    <source>
        <dbReference type="ARBA" id="ARBA00023004"/>
    </source>
</evidence>
<dbReference type="InterPro" id="IPR050377">
    <property type="entry name" value="Radical_SAM_PqqE_MftC-like"/>
</dbReference>
<dbReference type="Gene3D" id="3.20.20.70">
    <property type="entry name" value="Aldolase class I"/>
    <property type="match status" value="1"/>
</dbReference>
<evidence type="ECO:0000259" key="5">
    <source>
        <dbReference type="Pfam" id="PF04055"/>
    </source>
</evidence>
<keyword evidence="7" id="KW-1185">Reference proteome</keyword>
<dbReference type="InterPro" id="IPR013785">
    <property type="entry name" value="Aldolase_TIM"/>
</dbReference>
<dbReference type="Proteomes" id="UP001230908">
    <property type="component" value="Unassembled WGS sequence"/>
</dbReference>
<evidence type="ECO:0000256" key="4">
    <source>
        <dbReference type="ARBA" id="ARBA00023014"/>
    </source>
</evidence>
<sequence>MRLAEIVAARPLVGEGVLVMLTRRCPLRCAHCATMSTMSAPHADAGVLRRFFDTFTVDSHPAVAVLTGGEPLLRPALVTELAAAARSAGTRTAVLTGAFFATAARIPAPVRRVAAAVDHFSISLDAYHEREVPRASVFRVLRELIELGVAVSLHVVGAGPDDPYLADATADVRRCFGTQVPMLVTGLRATGRAASWASPAIPAPGAAAAEPCAMAAWPVVTDDGTITACCNQNVVDGVARPEHLRLGHATVDGWPAVRERTRSSPVLRMLRTLGPRGLDARVAADGGWPAADYCGTCERLGRRPEVLAWARANAAGPGGALLDRQAAHGQADAGPTALVRRYGCAPYADLVDLDRDREPSR</sequence>
<dbReference type="PANTHER" id="PTHR11228:SF7">
    <property type="entry name" value="PQQA PEPTIDE CYCLASE"/>
    <property type="match status" value="1"/>
</dbReference>
<evidence type="ECO:0000313" key="6">
    <source>
        <dbReference type="EMBL" id="MDQ7911322.1"/>
    </source>
</evidence>
<evidence type="ECO:0000256" key="1">
    <source>
        <dbReference type="ARBA" id="ARBA00022691"/>
    </source>
</evidence>
<dbReference type="CDD" id="cd01335">
    <property type="entry name" value="Radical_SAM"/>
    <property type="match status" value="1"/>
</dbReference>
<keyword evidence="4" id="KW-0411">Iron-sulfur</keyword>
<evidence type="ECO:0000313" key="7">
    <source>
        <dbReference type="Proteomes" id="UP001230908"/>
    </source>
</evidence>
<name>A0ABU0ZWF8_9ACTN</name>
<accession>A0ABU0ZWF8</accession>
<dbReference type="RefSeq" id="WP_308718537.1">
    <property type="nucleotide sequence ID" value="NZ_JAVHUY010000078.1"/>
</dbReference>
<proteinExistence type="predicted"/>
<reference evidence="6 7" key="1">
    <citation type="submission" date="2023-08" db="EMBL/GenBank/DDBJ databases">
        <title>Phytohabitans sansha sp. nov., isolated from marine sediment.</title>
        <authorList>
            <person name="Zhao Y."/>
            <person name="Yi K."/>
        </authorList>
    </citation>
    <scope>NUCLEOTIDE SEQUENCE [LARGE SCALE GENOMIC DNA]</scope>
    <source>
        <strain evidence="6 7">ZYX-F-186</strain>
    </source>
</reference>
<dbReference type="Pfam" id="PF04055">
    <property type="entry name" value="Radical_SAM"/>
    <property type="match status" value="1"/>
</dbReference>
<dbReference type="SFLD" id="SFLDS00029">
    <property type="entry name" value="Radical_SAM"/>
    <property type="match status" value="1"/>
</dbReference>
<feature type="domain" description="Radical SAM core" evidence="5">
    <location>
        <begin position="21"/>
        <end position="161"/>
    </location>
</feature>